<feature type="compositionally biased region" description="Basic and acidic residues" evidence="1">
    <location>
        <begin position="202"/>
        <end position="221"/>
    </location>
</feature>
<feature type="compositionally biased region" description="Polar residues" evidence="1">
    <location>
        <begin position="444"/>
        <end position="453"/>
    </location>
</feature>
<reference evidence="2" key="1">
    <citation type="submission" date="2020-05" db="EMBL/GenBank/DDBJ databases">
        <title>Phylogenomic resolution of chytrid fungi.</title>
        <authorList>
            <person name="Stajich J.E."/>
            <person name="Amses K."/>
            <person name="Simmons R."/>
            <person name="Seto K."/>
            <person name="Myers J."/>
            <person name="Bonds A."/>
            <person name="Quandt C.A."/>
            <person name="Barry K."/>
            <person name="Liu P."/>
            <person name="Grigoriev I."/>
            <person name="Longcore J.E."/>
            <person name="James T.Y."/>
        </authorList>
    </citation>
    <scope>NUCLEOTIDE SEQUENCE</scope>
    <source>
        <strain evidence="2">JEL0379</strain>
    </source>
</reference>
<feature type="region of interest" description="Disordered" evidence="1">
    <location>
        <begin position="426"/>
        <end position="453"/>
    </location>
</feature>
<evidence type="ECO:0000313" key="3">
    <source>
        <dbReference type="Proteomes" id="UP001212152"/>
    </source>
</evidence>
<protein>
    <submittedName>
        <fullName evidence="2">Uncharacterized protein</fullName>
    </submittedName>
</protein>
<feature type="compositionally biased region" description="Basic and acidic residues" evidence="1">
    <location>
        <begin position="176"/>
        <end position="190"/>
    </location>
</feature>
<feature type="compositionally biased region" description="Polar residues" evidence="1">
    <location>
        <begin position="584"/>
        <end position="596"/>
    </location>
</feature>
<dbReference type="EMBL" id="JADGJQ010000005">
    <property type="protein sequence ID" value="KAJ3183842.1"/>
    <property type="molecule type" value="Genomic_DNA"/>
</dbReference>
<dbReference type="AlphaFoldDB" id="A0AAD5TV02"/>
<name>A0AAD5TV02_9FUNG</name>
<sequence>MENPEEIRLRRAVTLFEHIAADKKKDDAVRRDRLAEHIRKQKEVLDRRQEVLAERRTDTDLAGERDRKRFLIERRKKQFAVAGGRVPTPLEQLHPASPHYHKPAPAAQLDPLSGGRDPGSTAAAAAQASGSTSSLQAAALFKQAPTHTGSGKTLSEPETADMRAATRATHSVFKSDAYRREARELRELRTPHTPGLRAPPLSEERARLPDLEGVRPRIDSRRRGRRRTTGAAMTRGPKKSAGRGRPESGGANTERDLAIEAVFSTEGAYREFKQKYEKPVDVGMPVETEMHEAVLIERQVPERLATKRAMYTTATRNRQRTVTFARSGGVSGGTATAITAIPAFPSTPLHAQATAATSGMSPLPPGTAAAAGGIEPGLEAFGPHFAHTVTDAAVPVPDIDATDQAAAEAAYALALEAELAAIKRPVSSRGASAGGSPERKRQASLWSSRPGTRSRLSNAYESLMASRPPSVLANPTVGGGRRMSSAPSPNAGGTPAARRASVSRPGSVADTTTAVKIDSLPISRRGSLTRQEVLAIAAEQMGKGRRGPSAHGERSNPSTDAAVPAIGASGGGGGAGGERPAGLSASSAKRGTSSAGATEGKPPRENVYEHSVPPIFSTAVREEDEGEIIGSDDDEAEAAASGGGSPQPLDEEGYASTNLPFSDVGDGALAARREDPAGLPYGRRKAPRVVRSWQPISLCAASDCKKTIIPTALFKLPSLSCRNAAAAAAEEIYVPVLAARFWNPPN</sequence>
<feature type="region of interest" description="Disordered" evidence="1">
    <location>
        <begin position="83"/>
        <end position="129"/>
    </location>
</feature>
<organism evidence="2 3">
    <name type="scientific">Geranomyces variabilis</name>
    <dbReference type="NCBI Taxonomy" id="109894"/>
    <lineage>
        <taxon>Eukaryota</taxon>
        <taxon>Fungi</taxon>
        <taxon>Fungi incertae sedis</taxon>
        <taxon>Chytridiomycota</taxon>
        <taxon>Chytridiomycota incertae sedis</taxon>
        <taxon>Chytridiomycetes</taxon>
        <taxon>Spizellomycetales</taxon>
        <taxon>Powellomycetaceae</taxon>
        <taxon>Geranomyces</taxon>
    </lineage>
</organism>
<feature type="compositionally biased region" description="Acidic residues" evidence="1">
    <location>
        <begin position="622"/>
        <end position="637"/>
    </location>
</feature>
<feature type="region of interest" description="Disordered" evidence="1">
    <location>
        <begin position="467"/>
        <end position="509"/>
    </location>
</feature>
<feature type="region of interest" description="Disordered" evidence="1">
    <location>
        <begin position="143"/>
        <end position="255"/>
    </location>
</feature>
<proteinExistence type="predicted"/>
<feature type="compositionally biased region" description="Gly residues" evidence="1">
    <location>
        <begin position="568"/>
        <end position="579"/>
    </location>
</feature>
<feature type="region of interest" description="Disordered" evidence="1">
    <location>
        <begin position="539"/>
        <end position="682"/>
    </location>
</feature>
<feature type="compositionally biased region" description="Low complexity" evidence="1">
    <location>
        <begin position="119"/>
        <end position="129"/>
    </location>
</feature>
<gene>
    <name evidence="2" type="ORF">HDU87_005958</name>
</gene>
<evidence type="ECO:0000256" key="1">
    <source>
        <dbReference type="SAM" id="MobiDB-lite"/>
    </source>
</evidence>
<comment type="caution">
    <text evidence="2">The sequence shown here is derived from an EMBL/GenBank/DDBJ whole genome shotgun (WGS) entry which is preliminary data.</text>
</comment>
<dbReference type="Proteomes" id="UP001212152">
    <property type="component" value="Unassembled WGS sequence"/>
</dbReference>
<accession>A0AAD5TV02</accession>
<evidence type="ECO:0000313" key="2">
    <source>
        <dbReference type="EMBL" id="KAJ3183842.1"/>
    </source>
</evidence>
<keyword evidence="3" id="KW-1185">Reference proteome</keyword>